<dbReference type="EMBL" id="JTCM02000120">
    <property type="protein sequence ID" value="NEU76600.1"/>
    <property type="molecule type" value="Genomic_DNA"/>
</dbReference>
<protein>
    <submittedName>
        <fullName evidence="1">Uncharacterized protein</fullName>
    </submittedName>
</protein>
<accession>A0A846HJ05</accession>
<comment type="caution">
    <text evidence="1">The sequence shown here is derived from an EMBL/GenBank/DDBJ whole genome shotgun (WGS) entry which is preliminary data.</text>
</comment>
<sequence>MTDAATQIPLSIVIPIFAAISDRDWERFKELELKFANNYGVETWADVFNFRVLPALDKETKTWVLIQKCSKGYTVRDVV</sequence>
<dbReference type="AlphaFoldDB" id="A0A846HJ05"/>
<proteinExistence type="predicted"/>
<name>A0A846HJ05_9CYAN</name>
<dbReference type="RefSeq" id="WP_039743608.1">
    <property type="nucleotide sequence ID" value="NZ_JTCM02000120.1"/>
</dbReference>
<reference evidence="1 2" key="1">
    <citation type="journal article" date="2015" name="Genome Announc.">
        <title>Draft Genome Sequence of Cyanobacterium Hassallia byssoidea Strain VB512170, Isolated from Monuments in India.</title>
        <authorList>
            <person name="Singh D."/>
            <person name="Chandrababunaidu M.M."/>
            <person name="Panda A."/>
            <person name="Sen D."/>
            <person name="Bhattacharyya S."/>
            <person name="Adhikary S.P."/>
            <person name="Tripathy S."/>
        </authorList>
    </citation>
    <scope>NUCLEOTIDE SEQUENCE [LARGE SCALE GENOMIC DNA]</scope>
    <source>
        <strain evidence="1 2">VB512170</strain>
    </source>
</reference>
<dbReference type="Proteomes" id="UP000031549">
    <property type="component" value="Unassembled WGS sequence"/>
</dbReference>
<evidence type="ECO:0000313" key="1">
    <source>
        <dbReference type="EMBL" id="NEU76600.1"/>
    </source>
</evidence>
<organism evidence="1 2">
    <name type="scientific">Hassallia byssoidea VB512170</name>
    <dbReference type="NCBI Taxonomy" id="1304833"/>
    <lineage>
        <taxon>Bacteria</taxon>
        <taxon>Bacillati</taxon>
        <taxon>Cyanobacteriota</taxon>
        <taxon>Cyanophyceae</taxon>
        <taxon>Nostocales</taxon>
        <taxon>Tolypothrichaceae</taxon>
        <taxon>Hassallia</taxon>
    </lineage>
</organism>
<gene>
    <name evidence="1" type="ORF">PI95_029845</name>
</gene>
<evidence type="ECO:0000313" key="2">
    <source>
        <dbReference type="Proteomes" id="UP000031549"/>
    </source>
</evidence>
<keyword evidence="2" id="KW-1185">Reference proteome</keyword>